<sequence>MDVIDGDSMTRMRALAACVKDIRTEQTAQVEAAAEIEALTAHVCGEESAPVVPAAPAEGEELAEPVTAATEACRPGRHRVGRTRDDYRVRCRRPAVPCPQPVRRPPAQPHVLPEASPPGTTIAVAVDLSGYTPGAGLNFDDVVKCINSRAAALKTAGVGSGG</sequence>
<evidence type="ECO:0000313" key="1">
    <source>
        <dbReference type="EMBL" id="WTZ07139.1"/>
    </source>
</evidence>
<name>A0AAU3HPP7_9ACTN</name>
<reference evidence="1" key="1">
    <citation type="submission" date="2022-10" db="EMBL/GenBank/DDBJ databases">
        <title>The complete genomes of actinobacterial strains from the NBC collection.</title>
        <authorList>
            <person name="Joergensen T.S."/>
            <person name="Alvarez Arevalo M."/>
            <person name="Sterndorff E.B."/>
            <person name="Faurdal D."/>
            <person name="Vuksanovic O."/>
            <person name="Mourched A.-S."/>
            <person name="Charusanti P."/>
            <person name="Shaw S."/>
            <person name="Blin K."/>
            <person name="Weber T."/>
        </authorList>
    </citation>
    <scope>NUCLEOTIDE SEQUENCE</scope>
    <source>
        <strain evidence="1">NBC_01393</strain>
    </source>
</reference>
<proteinExistence type="predicted"/>
<gene>
    <name evidence="1" type="ORF">OG699_03500</name>
</gene>
<dbReference type="AlphaFoldDB" id="A0AAU3HPP7"/>
<organism evidence="1">
    <name type="scientific">Streptomyces sp. NBC_01393</name>
    <dbReference type="NCBI Taxonomy" id="2903851"/>
    <lineage>
        <taxon>Bacteria</taxon>
        <taxon>Bacillati</taxon>
        <taxon>Actinomycetota</taxon>
        <taxon>Actinomycetes</taxon>
        <taxon>Kitasatosporales</taxon>
        <taxon>Streptomycetaceae</taxon>
        <taxon>Streptomyces</taxon>
    </lineage>
</organism>
<dbReference type="EMBL" id="CP109546">
    <property type="protein sequence ID" value="WTZ07139.1"/>
    <property type="molecule type" value="Genomic_DNA"/>
</dbReference>
<accession>A0AAU3HPP7</accession>
<protein>
    <submittedName>
        <fullName evidence="1">Uncharacterized protein</fullName>
    </submittedName>
</protein>